<dbReference type="GO" id="GO:0005829">
    <property type="term" value="C:cytosol"/>
    <property type="evidence" value="ECO:0007669"/>
    <property type="project" value="TreeGrafter"/>
</dbReference>
<accession>A0AAY4BLT4</accession>
<dbReference type="PANTHER" id="PTHR10219">
    <property type="entry name" value="GLYCOLIPID TRANSFER PROTEIN-RELATED"/>
    <property type="match status" value="1"/>
</dbReference>
<dbReference type="GO" id="GO:1902387">
    <property type="term" value="F:ceramide 1-phosphate binding"/>
    <property type="evidence" value="ECO:0007669"/>
    <property type="project" value="TreeGrafter"/>
</dbReference>
<dbReference type="Proteomes" id="UP000694580">
    <property type="component" value="Unplaced"/>
</dbReference>
<evidence type="ECO:0000313" key="3">
    <source>
        <dbReference type="Proteomes" id="UP000694580"/>
    </source>
</evidence>
<feature type="domain" description="Glycolipid transfer protein" evidence="1">
    <location>
        <begin position="132"/>
        <end position="232"/>
    </location>
</feature>
<dbReference type="GO" id="GO:0016020">
    <property type="term" value="C:membrane"/>
    <property type="evidence" value="ECO:0007669"/>
    <property type="project" value="TreeGrafter"/>
</dbReference>
<evidence type="ECO:0000259" key="1">
    <source>
        <dbReference type="Pfam" id="PF08718"/>
    </source>
</evidence>
<dbReference type="SUPFAM" id="SSF110004">
    <property type="entry name" value="Glycolipid transfer protein, GLTP"/>
    <property type="match status" value="1"/>
</dbReference>
<dbReference type="Ensembl" id="ENSDCDT00010023619.1">
    <property type="protein sequence ID" value="ENSDCDP00010021512.1"/>
    <property type="gene ID" value="ENSDCDG00010010562.1"/>
</dbReference>
<sequence>MCQEKVTWKRAEPEETRSRRLQLRDVLGRRGTGDKGLCPRWWDRRTEERRHEGPAAQPSPPAAAMMAALMFLSAFWLRESPNNKRGFMAVPAEASTEASALGPGSDILLDPYLSGWEELIRFVHGIPRPSGHSLHSMMEAELLRGVVSFDRHAPSGCRTLLRLHRSLRWLQLLLEKLAAGPDADGRLATPGEMCREAYREVLAPHHPWLLRRAAEAAFSAMPQRAVLLRLVCVERQEEAAPVLERLIGAIGEVHSRTHNALQDRGMLDLP</sequence>
<dbReference type="AlphaFoldDB" id="A0AAY4BLT4"/>
<dbReference type="GeneTree" id="ENSGT00940000165048"/>
<evidence type="ECO:0000313" key="2">
    <source>
        <dbReference type="Ensembl" id="ENSDCDP00010021512.1"/>
    </source>
</evidence>
<protein>
    <recommendedName>
        <fullName evidence="1">Glycolipid transfer protein domain-containing protein</fullName>
    </recommendedName>
</protein>
<dbReference type="GO" id="GO:1902388">
    <property type="term" value="F:ceramide 1-phosphate transfer activity"/>
    <property type="evidence" value="ECO:0007669"/>
    <property type="project" value="TreeGrafter"/>
</dbReference>
<organism evidence="2 3">
    <name type="scientific">Denticeps clupeoides</name>
    <name type="common">denticle herring</name>
    <dbReference type="NCBI Taxonomy" id="299321"/>
    <lineage>
        <taxon>Eukaryota</taxon>
        <taxon>Metazoa</taxon>
        <taxon>Chordata</taxon>
        <taxon>Craniata</taxon>
        <taxon>Vertebrata</taxon>
        <taxon>Euteleostomi</taxon>
        <taxon>Actinopterygii</taxon>
        <taxon>Neopterygii</taxon>
        <taxon>Teleostei</taxon>
        <taxon>Clupei</taxon>
        <taxon>Clupeiformes</taxon>
        <taxon>Denticipitoidei</taxon>
        <taxon>Denticipitidae</taxon>
        <taxon>Denticeps</taxon>
    </lineage>
</organism>
<dbReference type="Pfam" id="PF08718">
    <property type="entry name" value="GLTP"/>
    <property type="match status" value="1"/>
</dbReference>
<dbReference type="PANTHER" id="PTHR10219:SF19">
    <property type="entry name" value="GLYCOLIPID TRANSFER PROTEIN DOMAIN-CONTAINING PROTEIN 2"/>
    <property type="match status" value="1"/>
</dbReference>
<reference evidence="2" key="2">
    <citation type="submission" date="2025-09" db="UniProtKB">
        <authorList>
            <consortium name="Ensembl"/>
        </authorList>
    </citation>
    <scope>IDENTIFICATION</scope>
</reference>
<name>A0AAY4BLT4_9TELE</name>
<dbReference type="InterPro" id="IPR036497">
    <property type="entry name" value="GLTP_sf"/>
</dbReference>
<proteinExistence type="predicted"/>
<keyword evidence="3" id="KW-1185">Reference proteome</keyword>
<dbReference type="InterPro" id="IPR014830">
    <property type="entry name" value="Glycolipid_transfer_prot_dom"/>
</dbReference>
<dbReference type="Gene3D" id="1.10.3520.10">
    <property type="entry name" value="Glycolipid transfer protein"/>
    <property type="match status" value="1"/>
</dbReference>
<reference evidence="2" key="1">
    <citation type="submission" date="2025-08" db="UniProtKB">
        <authorList>
            <consortium name="Ensembl"/>
        </authorList>
    </citation>
    <scope>IDENTIFICATION</scope>
</reference>